<reference evidence="3" key="1">
    <citation type="submission" date="2021-06" db="EMBL/GenBank/DDBJ databases">
        <title>Novel Mycoplasma species detected in California sea lions (Zalophus californianus) from the USA.</title>
        <authorList>
            <person name="Volokhov D.V."/>
            <person name="Furtak V.A."/>
            <person name="Zagorodnyaya T.A."/>
        </authorList>
    </citation>
    <scope>NUCLEOTIDE SEQUENCE [LARGE SCALE GENOMIC DNA]</scope>
    <source>
        <strain evidence="3">CSL 5346</strain>
    </source>
</reference>
<dbReference type="Pfam" id="PF03572">
    <property type="entry name" value="Peptidase_S41"/>
    <property type="match status" value="1"/>
</dbReference>
<feature type="chain" id="PRO_5046275835" evidence="1">
    <location>
        <begin position="28"/>
        <end position="682"/>
    </location>
</feature>
<sequence>MRKYNTNKKFIKNLIVISSLSISSVTAISAAVSCSIPTIFRITNSSPNNLDLIKSYAFENISNEFNIENNNLNLFKEKNTQEIYVNINEFIAKLKGLFLENVFRYSGQSELGHKFTVFGREIIFDDKNDKILFESTDVFVFLKSSSTKNYSNKIKYLEDSVKSLNNDEYAELDLKKYNFSVLEKNQNIFLPLSVFNLLFLSQSYYNIYFNGDKLIGITSIINKDIDAAEYNKVMNNSYNNTQQTQQQRLNNYNFLLFLFDNFYGLEKAFLKKHNVNSLDEFFIKVNLKEKLMSPDATVNANAYEEFIYKYLNELHTSIQSGSYFHPKNYRANPYASADSSRLQSYIETYRILSRIRSAKNMQNDLNNGDANIVSFHNDIAIIYLNSFTVGTNEEINGDQPYKYDSYFLMFEAMKRIQEHSKTQSINKIILDLSLNGGGSIAAMEKVVAFMTNKDQKIYYYDILNKLLNFSKYRVDVNNDAAYDARDGYTDYNWYILVGKNTFSAANLLTHIAKLGNFATIIGNTSGGGMYSVLPVVLPDGTSLDMSSNNAWVGVPDEIITNENDLPYTEDGIEVDLEIPYFAYYEYDIIEAYLKDPVLGEKKYNQYLASIKQKAWDKVYNDIQKYLPHIKDKRKKREYTNKLQEYAIHENDSLEKQQEKIEQMESLFRLVEFQYEHEIKQGN</sequence>
<dbReference type="PROSITE" id="PS51257">
    <property type="entry name" value="PROKAR_LIPOPROTEIN"/>
    <property type="match status" value="1"/>
</dbReference>
<comment type="caution">
    <text evidence="3">The sequence shown here is derived from an EMBL/GenBank/DDBJ whole genome shotgun (WGS) entry which is preliminary data.</text>
</comment>
<keyword evidence="4" id="KW-1185">Reference proteome</keyword>
<dbReference type="EMBL" id="JAHMHH010000001">
    <property type="protein sequence ID" value="MBU4692076.1"/>
    <property type="molecule type" value="Genomic_DNA"/>
</dbReference>
<feature type="signal peptide" evidence="1">
    <location>
        <begin position="1"/>
        <end position="27"/>
    </location>
</feature>
<dbReference type="PANTHER" id="PTHR32060:SF30">
    <property type="entry name" value="CARBOXY-TERMINAL PROCESSING PROTEASE CTPA"/>
    <property type="match status" value="1"/>
</dbReference>
<dbReference type="RefSeq" id="WP_216488345.1">
    <property type="nucleotide sequence ID" value="NZ_JAHMHH010000001.1"/>
</dbReference>
<dbReference type="PANTHER" id="PTHR32060">
    <property type="entry name" value="TAIL-SPECIFIC PROTEASE"/>
    <property type="match status" value="1"/>
</dbReference>
<dbReference type="InterPro" id="IPR005151">
    <property type="entry name" value="Tail-specific_protease"/>
</dbReference>
<evidence type="ECO:0000256" key="1">
    <source>
        <dbReference type="SAM" id="SignalP"/>
    </source>
</evidence>
<evidence type="ECO:0000313" key="3">
    <source>
        <dbReference type="EMBL" id="MBU4692076.1"/>
    </source>
</evidence>
<evidence type="ECO:0000259" key="2">
    <source>
        <dbReference type="Pfam" id="PF03572"/>
    </source>
</evidence>
<dbReference type="Proteomes" id="UP000718793">
    <property type="component" value="Unassembled WGS sequence"/>
</dbReference>
<accession>A0ABS6DPI6</accession>
<gene>
    <name evidence="3" type="ORF">KQ875_00490</name>
</gene>
<evidence type="ECO:0000313" key="4">
    <source>
        <dbReference type="Proteomes" id="UP000718793"/>
    </source>
</evidence>
<organism evidence="3 4">
    <name type="scientific">Mycoplasma zalophi</name>
    <dbReference type="NCBI Taxonomy" id="191287"/>
    <lineage>
        <taxon>Bacteria</taxon>
        <taxon>Bacillati</taxon>
        <taxon>Mycoplasmatota</taxon>
        <taxon>Mollicutes</taxon>
        <taxon>Mycoplasmataceae</taxon>
        <taxon>Mycoplasma</taxon>
    </lineage>
</organism>
<keyword evidence="1" id="KW-0732">Signal</keyword>
<proteinExistence type="predicted"/>
<protein>
    <submittedName>
        <fullName evidence="3">Peptidase S41</fullName>
    </submittedName>
</protein>
<name>A0ABS6DPI6_9MOLU</name>
<feature type="domain" description="Tail specific protease" evidence="2">
    <location>
        <begin position="409"/>
        <end position="548"/>
    </location>
</feature>